<name>A0A2H0X8N8_UNCKA</name>
<accession>A0A2H0X8N8</accession>
<organism evidence="1 2">
    <name type="scientific">candidate division WWE3 bacterium CG08_land_8_20_14_0_20_41_15</name>
    <dbReference type="NCBI Taxonomy" id="1975086"/>
    <lineage>
        <taxon>Bacteria</taxon>
        <taxon>Katanobacteria</taxon>
    </lineage>
</organism>
<dbReference type="Gene3D" id="3.30.1310.10">
    <property type="entry name" value="Nucleoid-associated protein YbaB-like domain"/>
    <property type="match status" value="1"/>
</dbReference>
<gene>
    <name evidence="1" type="ORF">COT51_03590</name>
</gene>
<dbReference type="InterPro" id="IPR004401">
    <property type="entry name" value="YbaB/EbfC"/>
</dbReference>
<dbReference type="Pfam" id="PF02575">
    <property type="entry name" value="YbaB_DNA_bd"/>
    <property type="match status" value="1"/>
</dbReference>
<comment type="caution">
    <text evidence="1">The sequence shown here is derived from an EMBL/GenBank/DDBJ whole genome shotgun (WGS) entry which is preliminary data.</text>
</comment>
<dbReference type="AlphaFoldDB" id="A0A2H0X8N8"/>
<evidence type="ECO:0000313" key="1">
    <source>
        <dbReference type="EMBL" id="PIS21272.1"/>
    </source>
</evidence>
<dbReference type="EMBL" id="PEYV01000059">
    <property type="protein sequence ID" value="PIS21272.1"/>
    <property type="molecule type" value="Genomic_DNA"/>
</dbReference>
<dbReference type="SUPFAM" id="SSF82607">
    <property type="entry name" value="YbaB-like"/>
    <property type="match status" value="1"/>
</dbReference>
<sequence>MAIPNFGKMKDLYELKKKADSMKKEMEKIVTVEEYRGVTISMRGDQHIEEVIVDGERDERLEEAFNKALKESQKEVAKKMQGRLGDLGLGL</sequence>
<dbReference type="InterPro" id="IPR036894">
    <property type="entry name" value="YbaB-like_sf"/>
</dbReference>
<evidence type="ECO:0000313" key="2">
    <source>
        <dbReference type="Proteomes" id="UP000231098"/>
    </source>
</evidence>
<protein>
    <recommendedName>
        <fullName evidence="3">Nucleoid-associated protein, YbaB/EbfC family</fullName>
    </recommendedName>
</protein>
<proteinExistence type="predicted"/>
<evidence type="ECO:0008006" key="3">
    <source>
        <dbReference type="Google" id="ProtNLM"/>
    </source>
</evidence>
<reference evidence="2" key="1">
    <citation type="submission" date="2017-09" db="EMBL/GenBank/DDBJ databases">
        <title>Depth-based differentiation of microbial function through sediment-hosted aquifers and enrichment of novel symbionts in the deep terrestrial subsurface.</title>
        <authorList>
            <person name="Probst A.J."/>
            <person name="Ladd B."/>
            <person name="Jarett J.K."/>
            <person name="Geller-Mcgrath D.E."/>
            <person name="Sieber C.M.K."/>
            <person name="Emerson J.B."/>
            <person name="Anantharaman K."/>
            <person name="Thomas B.C."/>
            <person name="Malmstrom R."/>
            <person name="Stieglmeier M."/>
            <person name="Klingl A."/>
            <person name="Woyke T."/>
            <person name="Ryan C.M."/>
            <person name="Banfield J.F."/>
        </authorList>
    </citation>
    <scope>NUCLEOTIDE SEQUENCE [LARGE SCALE GENOMIC DNA]</scope>
</reference>
<dbReference type="Proteomes" id="UP000231098">
    <property type="component" value="Unassembled WGS sequence"/>
</dbReference>